<name>A0AA39J1B1_9AGAR</name>
<sequence>MPIFPRVGIRDSSFAYLLWCLTLSILPILRQGLSKEGTSHTNRRQSRFTSDANGIEPLMVSEMLIEERRPLENGHVAWKLKFRASIIDNVAGGRRRWGQLARICVVLGRKMSSAFQGRATRS</sequence>
<feature type="chain" id="PRO_5041242221" description="Secreted protein" evidence="1">
    <location>
        <begin position="35"/>
        <end position="122"/>
    </location>
</feature>
<dbReference type="AlphaFoldDB" id="A0AA39J1B1"/>
<organism evidence="2 3">
    <name type="scientific">Armillaria borealis</name>
    <dbReference type="NCBI Taxonomy" id="47425"/>
    <lineage>
        <taxon>Eukaryota</taxon>
        <taxon>Fungi</taxon>
        <taxon>Dikarya</taxon>
        <taxon>Basidiomycota</taxon>
        <taxon>Agaricomycotina</taxon>
        <taxon>Agaricomycetes</taxon>
        <taxon>Agaricomycetidae</taxon>
        <taxon>Agaricales</taxon>
        <taxon>Marasmiineae</taxon>
        <taxon>Physalacriaceae</taxon>
        <taxon>Armillaria</taxon>
    </lineage>
</organism>
<protein>
    <recommendedName>
        <fullName evidence="4">Secreted protein</fullName>
    </recommendedName>
</protein>
<evidence type="ECO:0000256" key="1">
    <source>
        <dbReference type="SAM" id="SignalP"/>
    </source>
</evidence>
<evidence type="ECO:0000313" key="2">
    <source>
        <dbReference type="EMBL" id="KAK0432643.1"/>
    </source>
</evidence>
<feature type="signal peptide" evidence="1">
    <location>
        <begin position="1"/>
        <end position="34"/>
    </location>
</feature>
<keyword evidence="1" id="KW-0732">Signal</keyword>
<keyword evidence="3" id="KW-1185">Reference proteome</keyword>
<evidence type="ECO:0008006" key="4">
    <source>
        <dbReference type="Google" id="ProtNLM"/>
    </source>
</evidence>
<dbReference type="EMBL" id="JAUEPT010000091">
    <property type="protein sequence ID" value="KAK0432643.1"/>
    <property type="molecule type" value="Genomic_DNA"/>
</dbReference>
<evidence type="ECO:0000313" key="3">
    <source>
        <dbReference type="Proteomes" id="UP001175226"/>
    </source>
</evidence>
<accession>A0AA39J1B1</accession>
<comment type="caution">
    <text evidence="2">The sequence shown here is derived from an EMBL/GenBank/DDBJ whole genome shotgun (WGS) entry which is preliminary data.</text>
</comment>
<proteinExistence type="predicted"/>
<dbReference type="Proteomes" id="UP001175226">
    <property type="component" value="Unassembled WGS sequence"/>
</dbReference>
<reference evidence="2" key="1">
    <citation type="submission" date="2023-06" db="EMBL/GenBank/DDBJ databases">
        <authorList>
            <consortium name="Lawrence Berkeley National Laboratory"/>
            <person name="Ahrendt S."/>
            <person name="Sahu N."/>
            <person name="Indic B."/>
            <person name="Wong-Bajracharya J."/>
            <person name="Merenyi Z."/>
            <person name="Ke H.-M."/>
            <person name="Monk M."/>
            <person name="Kocsube S."/>
            <person name="Drula E."/>
            <person name="Lipzen A."/>
            <person name="Balint B."/>
            <person name="Henrissat B."/>
            <person name="Andreopoulos B."/>
            <person name="Martin F.M."/>
            <person name="Harder C.B."/>
            <person name="Rigling D."/>
            <person name="Ford K.L."/>
            <person name="Foster G.D."/>
            <person name="Pangilinan J."/>
            <person name="Papanicolaou A."/>
            <person name="Barry K."/>
            <person name="LaButti K."/>
            <person name="Viragh M."/>
            <person name="Koriabine M."/>
            <person name="Yan M."/>
            <person name="Riley R."/>
            <person name="Champramary S."/>
            <person name="Plett K.L."/>
            <person name="Tsai I.J."/>
            <person name="Slot J."/>
            <person name="Sipos G."/>
            <person name="Plett J."/>
            <person name="Nagy L.G."/>
            <person name="Grigoriev I.V."/>
        </authorList>
    </citation>
    <scope>NUCLEOTIDE SEQUENCE</scope>
    <source>
        <strain evidence="2">FPL87.14</strain>
    </source>
</reference>
<gene>
    <name evidence="2" type="ORF">EV421DRAFT_1495242</name>
</gene>